<name>A0AAU9U861_EUPED</name>
<accession>A0AAU9U861</accession>
<keyword evidence="2" id="KW-1185">Reference proteome</keyword>
<evidence type="ECO:0000313" key="1">
    <source>
        <dbReference type="EMBL" id="CAH2095333.1"/>
    </source>
</evidence>
<sequence>MMKIIKLLDARARNACGDGSRRVTCAWHALRAESESSRCARGTPPLSAHASTPSTSDAVLSPEIEYVRRFSPWYQTPPRTTSRPFHIVVNLKTFNLVIGIPVKDNFKYDFCCIYVLAAIKWSRSTQVAFFWNAIRVDQW</sequence>
<reference evidence="1" key="1">
    <citation type="submission" date="2022-03" db="EMBL/GenBank/DDBJ databases">
        <authorList>
            <person name="Tunstrom K."/>
        </authorList>
    </citation>
    <scope>NUCLEOTIDE SEQUENCE</scope>
</reference>
<proteinExistence type="predicted"/>
<organism evidence="1 2">
    <name type="scientific">Euphydryas editha</name>
    <name type="common">Edith's checkerspot</name>
    <dbReference type="NCBI Taxonomy" id="104508"/>
    <lineage>
        <taxon>Eukaryota</taxon>
        <taxon>Metazoa</taxon>
        <taxon>Ecdysozoa</taxon>
        <taxon>Arthropoda</taxon>
        <taxon>Hexapoda</taxon>
        <taxon>Insecta</taxon>
        <taxon>Pterygota</taxon>
        <taxon>Neoptera</taxon>
        <taxon>Endopterygota</taxon>
        <taxon>Lepidoptera</taxon>
        <taxon>Glossata</taxon>
        <taxon>Ditrysia</taxon>
        <taxon>Papilionoidea</taxon>
        <taxon>Nymphalidae</taxon>
        <taxon>Nymphalinae</taxon>
        <taxon>Euphydryas</taxon>
    </lineage>
</organism>
<protein>
    <submittedName>
        <fullName evidence="1">Uncharacterized protein</fullName>
    </submittedName>
</protein>
<evidence type="ECO:0000313" key="2">
    <source>
        <dbReference type="Proteomes" id="UP001153954"/>
    </source>
</evidence>
<dbReference type="EMBL" id="CAKOGL010000015">
    <property type="protein sequence ID" value="CAH2095333.1"/>
    <property type="molecule type" value="Genomic_DNA"/>
</dbReference>
<dbReference type="AlphaFoldDB" id="A0AAU9U861"/>
<dbReference type="Proteomes" id="UP001153954">
    <property type="component" value="Unassembled WGS sequence"/>
</dbReference>
<comment type="caution">
    <text evidence="1">The sequence shown here is derived from an EMBL/GenBank/DDBJ whole genome shotgun (WGS) entry which is preliminary data.</text>
</comment>
<gene>
    <name evidence="1" type="ORF">EEDITHA_LOCUS10802</name>
</gene>